<keyword evidence="3" id="KW-1185">Reference proteome</keyword>
<gene>
    <name evidence="2" type="ORF">CBF37_09920</name>
</gene>
<keyword evidence="1" id="KW-0812">Transmembrane</keyword>
<proteinExistence type="predicted"/>
<dbReference type="InterPro" id="IPR005325">
    <property type="entry name" value="DUF308_memb"/>
</dbReference>
<feature type="transmembrane region" description="Helical" evidence="1">
    <location>
        <begin position="150"/>
        <end position="170"/>
    </location>
</feature>
<evidence type="ECO:0008006" key="4">
    <source>
        <dbReference type="Google" id="ProtNLM"/>
    </source>
</evidence>
<protein>
    <recommendedName>
        <fullName evidence="4">Acid-resistance membrane protein</fullName>
    </recommendedName>
</protein>
<dbReference type="PANTHER" id="PTHR34989">
    <property type="entry name" value="PROTEIN HDED"/>
    <property type="match status" value="1"/>
</dbReference>
<organism evidence="2 3">
    <name type="scientific">Vagococcus vulneris</name>
    <dbReference type="NCBI Taxonomy" id="1977869"/>
    <lineage>
        <taxon>Bacteria</taxon>
        <taxon>Bacillati</taxon>
        <taxon>Bacillota</taxon>
        <taxon>Bacilli</taxon>
        <taxon>Lactobacillales</taxon>
        <taxon>Enterococcaceae</taxon>
        <taxon>Vagococcus</taxon>
    </lineage>
</organism>
<dbReference type="OrthoDB" id="2456403at2"/>
<dbReference type="Proteomes" id="UP000287857">
    <property type="component" value="Unassembled WGS sequence"/>
</dbReference>
<reference evidence="2 3" key="1">
    <citation type="submission" date="2017-05" db="EMBL/GenBank/DDBJ databases">
        <title>Vagococcus spp. assemblies.</title>
        <authorList>
            <person name="Gulvik C.A."/>
        </authorList>
    </citation>
    <scope>NUCLEOTIDE SEQUENCE [LARGE SCALE GENOMIC DNA]</scope>
    <source>
        <strain evidence="2 3">SS1995</strain>
    </source>
</reference>
<feature type="transmembrane region" description="Helical" evidence="1">
    <location>
        <begin position="124"/>
        <end position="144"/>
    </location>
</feature>
<evidence type="ECO:0000313" key="3">
    <source>
        <dbReference type="Proteomes" id="UP000287857"/>
    </source>
</evidence>
<dbReference type="RefSeq" id="WP_125984599.1">
    <property type="nucleotide sequence ID" value="NZ_NGJS01000017.1"/>
</dbReference>
<feature type="transmembrane region" description="Helical" evidence="1">
    <location>
        <begin position="33"/>
        <end position="55"/>
    </location>
</feature>
<evidence type="ECO:0000313" key="2">
    <source>
        <dbReference type="EMBL" id="RST97388.1"/>
    </source>
</evidence>
<keyword evidence="1" id="KW-1133">Transmembrane helix</keyword>
<name>A0A429ZUL0_9ENTE</name>
<dbReference type="PANTHER" id="PTHR34989:SF1">
    <property type="entry name" value="PROTEIN HDED"/>
    <property type="match status" value="1"/>
</dbReference>
<dbReference type="Pfam" id="PF03729">
    <property type="entry name" value="DUF308"/>
    <property type="match status" value="2"/>
</dbReference>
<accession>A0A429ZUL0</accession>
<sequence length="178" mass="19446">MTSQSKSFNWLSLLVGILFIATAIMSFKDPTGSLASITIFIGIIALIKGISDITIRNKLKKYTGKTPNVLLVVGILDIVFGIILLTNVTVGMIALPFIFAIWFIVDSISGLFSLDIAKSVSTAYYWLCLILNIVGIFLGISLFFDPIASALTLSFIVGFYLMLIGIVYIVHAFTNDSY</sequence>
<dbReference type="InterPro" id="IPR052712">
    <property type="entry name" value="Acid_resist_chaperone_HdeD"/>
</dbReference>
<feature type="transmembrane region" description="Helical" evidence="1">
    <location>
        <begin position="67"/>
        <end position="86"/>
    </location>
</feature>
<dbReference type="EMBL" id="NGJS01000017">
    <property type="protein sequence ID" value="RST97388.1"/>
    <property type="molecule type" value="Genomic_DNA"/>
</dbReference>
<comment type="caution">
    <text evidence="2">The sequence shown here is derived from an EMBL/GenBank/DDBJ whole genome shotgun (WGS) entry which is preliminary data.</text>
</comment>
<feature type="transmembrane region" description="Helical" evidence="1">
    <location>
        <begin position="7"/>
        <end position="27"/>
    </location>
</feature>
<evidence type="ECO:0000256" key="1">
    <source>
        <dbReference type="SAM" id="Phobius"/>
    </source>
</evidence>
<dbReference type="AlphaFoldDB" id="A0A429ZUL0"/>
<keyword evidence="1" id="KW-0472">Membrane</keyword>
<dbReference type="GO" id="GO:0005886">
    <property type="term" value="C:plasma membrane"/>
    <property type="evidence" value="ECO:0007669"/>
    <property type="project" value="TreeGrafter"/>
</dbReference>